<dbReference type="AlphaFoldDB" id="A0AA38XCA0"/>
<dbReference type="Pfam" id="PF25137">
    <property type="entry name" value="ADH_Fe_C"/>
    <property type="match status" value="1"/>
</dbReference>
<evidence type="ECO:0000259" key="3">
    <source>
        <dbReference type="Pfam" id="PF25137"/>
    </source>
</evidence>
<feature type="domain" description="Alcohol dehydrogenase iron-type/glycerol dehydrogenase GldA" evidence="2">
    <location>
        <begin position="45"/>
        <end position="208"/>
    </location>
</feature>
<dbReference type="SUPFAM" id="SSF56796">
    <property type="entry name" value="Dehydroquinate synthase-like"/>
    <property type="match status" value="1"/>
</dbReference>
<dbReference type="CDD" id="cd08192">
    <property type="entry name" value="MAR-like"/>
    <property type="match status" value="1"/>
</dbReference>
<comment type="caution">
    <text evidence="4">The sequence shown here is derived from an EMBL/GenBank/DDBJ whole genome shotgun (WGS) entry which is preliminary data.</text>
</comment>
<dbReference type="PANTHER" id="PTHR11496:SF107">
    <property type="entry name" value="ALCOHOL DEHYDROGENASE, PUTATIVE (AFU_ORTHOLOGUE AFUA_1G06800)-RELATED"/>
    <property type="match status" value="1"/>
</dbReference>
<dbReference type="PANTHER" id="PTHR11496">
    <property type="entry name" value="ALCOHOL DEHYDROGENASE"/>
    <property type="match status" value="1"/>
</dbReference>
<evidence type="ECO:0000313" key="5">
    <source>
        <dbReference type="Proteomes" id="UP001172673"/>
    </source>
</evidence>
<proteinExistence type="predicted"/>
<dbReference type="InterPro" id="IPR056798">
    <property type="entry name" value="ADH_Fe_C"/>
</dbReference>
<dbReference type="GO" id="GO:0005739">
    <property type="term" value="C:mitochondrion"/>
    <property type="evidence" value="ECO:0007669"/>
    <property type="project" value="TreeGrafter"/>
</dbReference>
<keyword evidence="1" id="KW-0560">Oxidoreductase</keyword>
<sequence>MVAQEIYRLAFEDPPGTNLAGIPTTNLKLTSPYVSTGLPYDVAAAKHVKETFRASKVYIVSSGSLARNTNKLDRLVAAIGQSKIVGIKKGMTPHTPWSEILQITAECRELGVDCIVTLGAGSTTDGCKIVTLALANDVSTPQQLARYSVESTDIPPNVAQPKVPLITIPTSLSGGEYFSLGGGTDDSTHHKQGFLHSGMGSKLIILDPELCLTTPEYHWLSTGIRSVDHCVEALCCLTATEASDEKAARGLRMIVPNLLKCKADPNDVEARRQCQFAVNLAMDNIRAGIPMGGSHAIGHQLGPLGVPHGITSCIMCPSVMKYNIKHGKDPAIASRQQKVRDILWSEPEVAQTLQNASLNADSDLGDLLDAIIRALGLPRTLTELGISHKEIAGLSKRALDDFWAPTNPIPLVKAEQVAEILETVK</sequence>
<feature type="domain" description="Fe-containing alcohol dehydrogenase-like C-terminal" evidence="3">
    <location>
        <begin position="221"/>
        <end position="423"/>
    </location>
</feature>
<dbReference type="InterPro" id="IPR001670">
    <property type="entry name" value="ADH_Fe/GldA"/>
</dbReference>
<dbReference type="Proteomes" id="UP001172673">
    <property type="component" value="Unassembled WGS sequence"/>
</dbReference>
<dbReference type="Gene3D" id="3.40.50.1970">
    <property type="match status" value="1"/>
</dbReference>
<dbReference type="Gene3D" id="1.20.1090.10">
    <property type="entry name" value="Dehydroquinate synthase-like - alpha domain"/>
    <property type="match status" value="1"/>
</dbReference>
<evidence type="ECO:0000313" key="4">
    <source>
        <dbReference type="EMBL" id="KAJ9610805.1"/>
    </source>
</evidence>
<evidence type="ECO:0000256" key="1">
    <source>
        <dbReference type="ARBA" id="ARBA00023002"/>
    </source>
</evidence>
<gene>
    <name evidence="4" type="ORF">H2200_005582</name>
</gene>
<keyword evidence="5" id="KW-1185">Reference proteome</keyword>
<dbReference type="GO" id="GO:0004022">
    <property type="term" value="F:alcohol dehydrogenase (NAD+) activity"/>
    <property type="evidence" value="ECO:0007669"/>
    <property type="project" value="TreeGrafter"/>
</dbReference>
<evidence type="ECO:0008006" key="6">
    <source>
        <dbReference type="Google" id="ProtNLM"/>
    </source>
</evidence>
<accession>A0AA38XCA0</accession>
<dbReference type="EMBL" id="JAPDRK010000007">
    <property type="protein sequence ID" value="KAJ9610805.1"/>
    <property type="molecule type" value="Genomic_DNA"/>
</dbReference>
<dbReference type="Pfam" id="PF00465">
    <property type="entry name" value="Fe-ADH"/>
    <property type="match status" value="1"/>
</dbReference>
<evidence type="ECO:0000259" key="2">
    <source>
        <dbReference type="Pfam" id="PF00465"/>
    </source>
</evidence>
<dbReference type="InterPro" id="IPR039697">
    <property type="entry name" value="Alcohol_dehydrogenase_Fe"/>
</dbReference>
<organism evidence="4 5">
    <name type="scientific">Cladophialophora chaetospira</name>
    <dbReference type="NCBI Taxonomy" id="386627"/>
    <lineage>
        <taxon>Eukaryota</taxon>
        <taxon>Fungi</taxon>
        <taxon>Dikarya</taxon>
        <taxon>Ascomycota</taxon>
        <taxon>Pezizomycotina</taxon>
        <taxon>Eurotiomycetes</taxon>
        <taxon>Chaetothyriomycetidae</taxon>
        <taxon>Chaetothyriales</taxon>
        <taxon>Herpotrichiellaceae</taxon>
        <taxon>Cladophialophora</taxon>
    </lineage>
</organism>
<dbReference type="GO" id="GO:0046872">
    <property type="term" value="F:metal ion binding"/>
    <property type="evidence" value="ECO:0007669"/>
    <property type="project" value="InterPro"/>
</dbReference>
<protein>
    <recommendedName>
        <fullName evidence="6">Alcohol dehydrogenase iron-type/glycerol dehydrogenase GldA domain-containing protein</fullName>
    </recommendedName>
</protein>
<reference evidence="4" key="1">
    <citation type="submission" date="2022-10" db="EMBL/GenBank/DDBJ databases">
        <title>Culturing micro-colonial fungi from biological soil crusts in the Mojave desert and describing Neophaeococcomyces mojavensis, and introducing the new genera and species Taxawa tesnikishii.</title>
        <authorList>
            <person name="Kurbessoian T."/>
            <person name="Stajich J.E."/>
        </authorList>
    </citation>
    <scope>NUCLEOTIDE SEQUENCE</scope>
    <source>
        <strain evidence="4">TK_41</strain>
    </source>
</reference>
<name>A0AA38XCA0_9EURO</name>